<organism evidence="2 3">
    <name type="scientific">Pelolinea submarina</name>
    <dbReference type="NCBI Taxonomy" id="913107"/>
    <lineage>
        <taxon>Bacteria</taxon>
        <taxon>Bacillati</taxon>
        <taxon>Chloroflexota</taxon>
        <taxon>Anaerolineae</taxon>
        <taxon>Anaerolineales</taxon>
        <taxon>Anaerolineaceae</taxon>
        <taxon>Pelolinea</taxon>
    </lineage>
</organism>
<dbReference type="InterPro" id="IPR010982">
    <property type="entry name" value="Lambda_DNA-bd_dom_sf"/>
</dbReference>
<name>A0A347ZSD1_9CHLR</name>
<protein>
    <submittedName>
        <fullName evidence="2">Helix-turn-helix protein</fullName>
    </submittedName>
</protein>
<dbReference type="PANTHER" id="PTHR43236">
    <property type="entry name" value="ANTITOXIN HIGA1"/>
    <property type="match status" value="1"/>
</dbReference>
<dbReference type="Proteomes" id="UP000256388">
    <property type="component" value="Unassembled WGS sequence"/>
</dbReference>
<dbReference type="PANTHER" id="PTHR43236:SF2">
    <property type="entry name" value="BLL0069 PROTEIN"/>
    <property type="match status" value="1"/>
</dbReference>
<dbReference type="GO" id="GO:0003677">
    <property type="term" value="F:DNA binding"/>
    <property type="evidence" value="ECO:0007669"/>
    <property type="project" value="InterPro"/>
</dbReference>
<evidence type="ECO:0000313" key="3">
    <source>
        <dbReference type="Proteomes" id="UP000256388"/>
    </source>
</evidence>
<evidence type="ECO:0000313" key="2">
    <source>
        <dbReference type="EMBL" id="REG11223.1"/>
    </source>
</evidence>
<evidence type="ECO:0000259" key="1">
    <source>
        <dbReference type="PROSITE" id="PS50943"/>
    </source>
</evidence>
<gene>
    <name evidence="2" type="ORF">DFR64_1100</name>
</gene>
<dbReference type="PROSITE" id="PS50943">
    <property type="entry name" value="HTH_CROC1"/>
    <property type="match status" value="2"/>
</dbReference>
<accession>A0A347ZSD1</accession>
<reference evidence="2 3" key="1">
    <citation type="submission" date="2018-08" db="EMBL/GenBank/DDBJ databases">
        <title>Genomic Encyclopedia of Type Strains, Phase IV (KMG-IV): sequencing the most valuable type-strain genomes for metagenomic binning, comparative biology and taxonomic classification.</title>
        <authorList>
            <person name="Goeker M."/>
        </authorList>
    </citation>
    <scope>NUCLEOTIDE SEQUENCE [LARGE SCALE GENOMIC DNA]</scope>
    <source>
        <strain evidence="2 3">DSM 23923</strain>
    </source>
</reference>
<sequence>MNEQTGSKLSFSSDALAEGLKIAREASGKSTTECGQLLGISSSRIRSYESGKYIPSLPELESLAYIYNIPLPALLDPQSLPKFIHQPNTRQFKQLLDIRSHIIATRLQLARENQGITHKELSKQTSISVPRIKRYEKCELPIPLNELTALSDALGVDFADLLDSESPIGSWQTAQIKMQSFSKLPDETQAFALNPANQPYIALAKQLQEIGQEKFKQMSESIQNILSTFNPKE</sequence>
<dbReference type="EMBL" id="QUMS01000001">
    <property type="protein sequence ID" value="REG11223.1"/>
    <property type="molecule type" value="Genomic_DNA"/>
</dbReference>
<dbReference type="Pfam" id="PF13443">
    <property type="entry name" value="HTH_26"/>
    <property type="match status" value="1"/>
</dbReference>
<dbReference type="CDD" id="cd00093">
    <property type="entry name" value="HTH_XRE"/>
    <property type="match status" value="2"/>
</dbReference>
<dbReference type="AlphaFoldDB" id="A0A347ZSD1"/>
<feature type="domain" description="HTH cro/C1-type" evidence="1">
    <location>
        <begin position="107"/>
        <end position="161"/>
    </location>
</feature>
<dbReference type="SMART" id="SM00530">
    <property type="entry name" value="HTH_XRE"/>
    <property type="match status" value="2"/>
</dbReference>
<dbReference type="Pfam" id="PF13560">
    <property type="entry name" value="HTH_31"/>
    <property type="match status" value="1"/>
</dbReference>
<keyword evidence="3" id="KW-1185">Reference proteome</keyword>
<dbReference type="InterPro" id="IPR001387">
    <property type="entry name" value="Cro/C1-type_HTH"/>
</dbReference>
<comment type="caution">
    <text evidence="2">The sequence shown here is derived from an EMBL/GenBank/DDBJ whole genome shotgun (WGS) entry which is preliminary data.</text>
</comment>
<proteinExistence type="predicted"/>
<feature type="domain" description="HTH cro/C1-type" evidence="1">
    <location>
        <begin position="20"/>
        <end position="74"/>
    </location>
</feature>
<dbReference type="RefSeq" id="WP_116224358.1">
    <property type="nucleotide sequence ID" value="NZ_AP018437.1"/>
</dbReference>
<dbReference type="Gene3D" id="1.10.260.40">
    <property type="entry name" value="lambda repressor-like DNA-binding domains"/>
    <property type="match status" value="2"/>
</dbReference>
<dbReference type="SUPFAM" id="SSF47413">
    <property type="entry name" value="lambda repressor-like DNA-binding domains"/>
    <property type="match status" value="2"/>
</dbReference>
<dbReference type="InterPro" id="IPR052345">
    <property type="entry name" value="Rad_response_metalloprotease"/>
</dbReference>